<evidence type="ECO:0000259" key="4">
    <source>
        <dbReference type="PROSITE" id="PS01124"/>
    </source>
</evidence>
<feature type="domain" description="HTH araC/xylS-type" evidence="4">
    <location>
        <begin position="181"/>
        <end position="279"/>
    </location>
</feature>
<dbReference type="InterPro" id="IPR018060">
    <property type="entry name" value="HTH_AraC"/>
</dbReference>
<protein>
    <submittedName>
        <fullName evidence="5">AraC family transcriptional regulator</fullName>
    </submittedName>
</protein>
<accession>A0A3S0WTU3</accession>
<dbReference type="Pfam" id="PF12833">
    <property type="entry name" value="HTH_18"/>
    <property type="match status" value="1"/>
</dbReference>
<dbReference type="SUPFAM" id="SSF46689">
    <property type="entry name" value="Homeodomain-like"/>
    <property type="match status" value="2"/>
</dbReference>
<dbReference type="GO" id="GO:0043565">
    <property type="term" value="F:sequence-specific DNA binding"/>
    <property type="evidence" value="ECO:0007669"/>
    <property type="project" value="InterPro"/>
</dbReference>
<evidence type="ECO:0000313" key="5">
    <source>
        <dbReference type="EMBL" id="RUL72203.1"/>
    </source>
</evidence>
<dbReference type="Proteomes" id="UP000274358">
    <property type="component" value="Unassembled WGS sequence"/>
</dbReference>
<evidence type="ECO:0000313" key="6">
    <source>
        <dbReference type="Proteomes" id="UP000274358"/>
    </source>
</evidence>
<reference evidence="5 6" key="1">
    <citation type="submission" date="2018-12" db="EMBL/GenBank/DDBJ databases">
        <title>Dyella dinghuensis sp. nov. DHOA06 and Dyella choica sp. nov. 4M-K27, isolated from forest soil.</title>
        <authorList>
            <person name="Qiu L.-H."/>
            <person name="Gao Z.-H."/>
        </authorList>
    </citation>
    <scope>NUCLEOTIDE SEQUENCE [LARGE SCALE GENOMIC DNA]</scope>
    <source>
        <strain evidence="5 6">4M-K27</strain>
    </source>
</reference>
<keyword evidence="1" id="KW-0805">Transcription regulation</keyword>
<dbReference type="AlphaFoldDB" id="A0A3S0WTU3"/>
<dbReference type="PROSITE" id="PS00041">
    <property type="entry name" value="HTH_ARAC_FAMILY_1"/>
    <property type="match status" value="1"/>
</dbReference>
<dbReference type="SMART" id="SM00342">
    <property type="entry name" value="HTH_ARAC"/>
    <property type="match status" value="1"/>
</dbReference>
<keyword evidence="6" id="KW-1185">Reference proteome</keyword>
<dbReference type="Gene3D" id="1.10.10.60">
    <property type="entry name" value="Homeodomain-like"/>
    <property type="match status" value="1"/>
</dbReference>
<dbReference type="InterPro" id="IPR009057">
    <property type="entry name" value="Homeodomain-like_sf"/>
</dbReference>
<evidence type="ECO:0000256" key="2">
    <source>
        <dbReference type="ARBA" id="ARBA00023125"/>
    </source>
</evidence>
<evidence type="ECO:0000256" key="3">
    <source>
        <dbReference type="ARBA" id="ARBA00023163"/>
    </source>
</evidence>
<dbReference type="GO" id="GO:0003700">
    <property type="term" value="F:DNA-binding transcription factor activity"/>
    <property type="evidence" value="ECO:0007669"/>
    <property type="project" value="InterPro"/>
</dbReference>
<name>A0A3S0WTU3_9GAMM</name>
<proteinExistence type="predicted"/>
<evidence type="ECO:0000256" key="1">
    <source>
        <dbReference type="ARBA" id="ARBA00023015"/>
    </source>
</evidence>
<comment type="caution">
    <text evidence="5">The sequence shown here is derived from an EMBL/GenBank/DDBJ whole genome shotgun (WGS) entry which is preliminary data.</text>
</comment>
<dbReference type="InterPro" id="IPR018062">
    <property type="entry name" value="HTH_AraC-typ_CS"/>
</dbReference>
<dbReference type="EMBL" id="RYYV01000016">
    <property type="protein sequence ID" value="RUL72203.1"/>
    <property type="molecule type" value="Genomic_DNA"/>
</dbReference>
<sequence length="283" mass="31741">MRYWILPPCCCRSEVRSMPRKLASQDELPHPLPMVSHAFHKLFDAPVDTGVRTFDQPYLLYASSGAFHLETESRTLLLLPHRAALIRKQWPLRIWTAGPATSSSVLFDTVLDALLPEPCLVVPVSPLMVHMIGYAARWDLEGATRDPSSAVFLQALAHVAVDAARKPDPMWFPNAQSAELRRAIAWTMKELGSPLRFADVASAAEVSERTLARRFADELGLSWQQFLKRVRLMHAAKLLTLTEKSVSEIAYETGMASSSALASHFSKLMGETPTQYRHRLHKK</sequence>
<gene>
    <name evidence="5" type="ORF">EKH80_17930</name>
</gene>
<dbReference type="PANTHER" id="PTHR11019">
    <property type="entry name" value="HTH-TYPE TRANSCRIPTIONAL REGULATOR NIMR"/>
    <property type="match status" value="1"/>
</dbReference>
<dbReference type="PROSITE" id="PS01124">
    <property type="entry name" value="HTH_ARAC_FAMILY_2"/>
    <property type="match status" value="1"/>
</dbReference>
<dbReference type="PANTHER" id="PTHR11019:SF159">
    <property type="entry name" value="TRANSCRIPTIONAL REGULATOR-RELATED"/>
    <property type="match status" value="1"/>
</dbReference>
<keyword evidence="2" id="KW-0238">DNA-binding</keyword>
<keyword evidence="3" id="KW-0804">Transcription</keyword>
<organism evidence="5 6">
    <name type="scientific">Dyella choica</name>
    <dbReference type="NCBI Taxonomy" id="1927959"/>
    <lineage>
        <taxon>Bacteria</taxon>
        <taxon>Pseudomonadati</taxon>
        <taxon>Pseudomonadota</taxon>
        <taxon>Gammaproteobacteria</taxon>
        <taxon>Lysobacterales</taxon>
        <taxon>Rhodanobacteraceae</taxon>
        <taxon>Dyella</taxon>
    </lineage>
</organism>